<dbReference type="Proteomes" id="UP000007257">
    <property type="component" value="Chromosome"/>
</dbReference>
<evidence type="ECO:0000313" key="2">
    <source>
        <dbReference type="EMBL" id="ADW75402.1"/>
    </source>
</evidence>
<gene>
    <name evidence="2" type="ordered locus">Rahaq_3813</name>
</gene>
<accession>A0A0H3FEX0</accession>
<dbReference type="EMBL" id="CP002505">
    <property type="protein sequence ID" value="ADW75402.1"/>
    <property type="molecule type" value="Genomic_DNA"/>
</dbReference>
<dbReference type="InterPro" id="IPR021556">
    <property type="entry name" value="DUF2950"/>
</dbReference>
<evidence type="ECO:0008006" key="4">
    <source>
        <dbReference type="Google" id="ProtNLM"/>
    </source>
</evidence>
<dbReference type="HOGENOM" id="CLU_078227_0_0_6"/>
<reference evidence="2 3" key="2">
    <citation type="journal article" date="2012" name="J. Bacteriol.">
        <title>Complete Genome Sequence of Rahnella sp. Strain Y9602, a Gammaproteobacterium Isolate from Metal- and Radionuclide-Contaminated Soil.</title>
        <authorList>
            <person name="Martinez R.J."/>
            <person name="Bruce D."/>
            <person name="Detter C."/>
            <person name="Goodwin L.A."/>
            <person name="Han J."/>
            <person name="Han C.S."/>
            <person name="Held B."/>
            <person name="Land M.L."/>
            <person name="Mikhailova N."/>
            <person name="Nolan M."/>
            <person name="Pennacchio L."/>
            <person name="Pitluck S."/>
            <person name="Tapia R."/>
            <person name="Woyke T."/>
            <person name="Sobecky P.A."/>
        </authorList>
    </citation>
    <scope>NUCLEOTIDE SEQUENCE [LARGE SCALE GENOMIC DNA]</scope>
    <source>
        <strain evidence="2 3">Y9602</strain>
    </source>
</reference>
<evidence type="ECO:0000313" key="3">
    <source>
        <dbReference type="Proteomes" id="UP000007257"/>
    </source>
</evidence>
<dbReference type="GeneID" id="95419893"/>
<feature type="chain" id="PRO_5002609038" description="DUF2950 domain-containing protein" evidence="1">
    <location>
        <begin position="23"/>
        <end position="285"/>
    </location>
</feature>
<keyword evidence="1" id="KW-0732">Signal</keyword>
<organism evidence="2 3">
    <name type="scientific">Rahnella sp. (strain Y9602)</name>
    <dbReference type="NCBI Taxonomy" id="2703885"/>
    <lineage>
        <taxon>Bacteria</taxon>
        <taxon>Pseudomonadati</taxon>
        <taxon>Pseudomonadota</taxon>
        <taxon>Gammaproteobacteria</taxon>
        <taxon>Enterobacterales</taxon>
        <taxon>Yersiniaceae</taxon>
        <taxon>Rahnella</taxon>
    </lineage>
</organism>
<feature type="signal peptide" evidence="1">
    <location>
        <begin position="1"/>
        <end position="22"/>
    </location>
</feature>
<dbReference type="Pfam" id="PF11453">
    <property type="entry name" value="DUF2950"/>
    <property type="match status" value="1"/>
</dbReference>
<reference evidence="3" key="1">
    <citation type="submission" date="2011-01" db="EMBL/GenBank/DDBJ databases">
        <title>Complete sequence of chromosome of Rahnella sp. Y9602.</title>
        <authorList>
            <consortium name="US DOE Joint Genome Institute"/>
            <person name="Lucas S."/>
            <person name="Copeland A."/>
            <person name="Lapidus A."/>
            <person name="Cheng J.-F."/>
            <person name="Goodwin L."/>
            <person name="Pitluck S."/>
            <person name="Lu M."/>
            <person name="Detter J.C."/>
            <person name="Han C."/>
            <person name="Tapia R."/>
            <person name="Land M."/>
            <person name="Hauser L."/>
            <person name="Kyrpides N."/>
            <person name="Ivanova N."/>
            <person name="Ovchinnikova G."/>
            <person name="Pagani I."/>
            <person name="Sobecky P.A."/>
            <person name="Martinez R.J."/>
            <person name="Woyke T."/>
        </authorList>
    </citation>
    <scope>NUCLEOTIDE SEQUENCE [LARGE SCALE GENOMIC DNA]</scope>
    <source>
        <strain evidence="3">Y9602</strain>
    </source>
</reference>
<sequence length="285" mass="31409" precursor="true">MKRLRNFLISTGLMLLPLTGFAQQTFTTPELAAQALVKAIEAHDDASMQKLLGNNWQEYLPPKEVDPDEVARFLRDWHISHKIAEHGDTAHLNVGPENWQLPIPMKHTAQGWSFDMAASAAEIETRAIGRNELSAIQAVSAYADAQHEYQQIAGQYAQRFISTEGQHDGLYWPVKQGEAPSPLGPAFGNDQPGSDYHGYFYRILTAQGANASGGAYSYIENGKMTKGFALIAWPAVYGHTGVTSFMINQQGEVYQQDLGEHTDAAAKAITAFDPDAKWQKVDDGE</sequence>
<dbReference type="OrthoDB" id="108782at2"/>
<evidence type="ECO:0000256" key="1">
    <source>
        <dbReference type="SAM" id="SignalP"/>
    </source>
</evidence>
<protein>
    <recommendedName>
        <fullName evidence="4">DUF2950 domain-containing protein</fullName>
    </recommendedName>
</protein>
<dbReference type="RefSeq" id="WP_013577091.1">
    <property type="nucleotide sequence ID" value="NC_015061.1"/>
</dbReference>
<dbReference type="eggNOG" id="COG4786">
    <property type="taxonomic scope" value="Bacteria"/>
</dbReference>
<proteinExistence type="predicted"/>
<dbReference type="AlphaFoldDB" id="A0A0H3FEX0"/>
<dbReference type="KEGG" id="rah:Rahaq_3813"/>
<name>A0A0H3FEX0_RAHSY</name>